<sequence>MASSSSFSSCALAPRLKKHDVFISFYGKDIREGFLSHLQKELKQNQIYAFVDENLERGEDILSSLLAKIEESYVSIVIFSENYAYSSWCLDELVKILECNIERKQIIIPVFYGINPTHVQELEGSYCDAIVKHKKESNNNSNKLDAWISALKKISNLSSFPESKLIEKIISHISKKLNDHLIPSDSCKDGLVGINSRVKDVQELLCLELVDVRCIGIWGMGGIGKTTIASKLFEQICNQFQGGCFIANVREQLQKYTPDNLQCEILSKVLNNEGLNIGMPSMLSSAIKRRLSRQKFLIILDDVSDLELVEFLIGKHVVFGPGSRIILTSRDKQLLKNVSAEIYEVKKLNDDEALQLFSFHAFKPNFVKKEYMQLSRKAIGYADGNPLALKVLGSKFGKRTEEWEDKLEKLKDIPDRKIQEILRISYDDLDPDEKEIFLDVACFFKWWDKNRAISILEGCGFFAKCGISRLIDKSLISISKRNRLEMHDLVQQMGKDIVGEEKEIGKRSRLYKSKDIYKVLTKDMGTEKVESISANMNEIGFMELSSTAFVKMRNLRLLKFYSFGHDQVKVVLTKRLKSLPQELRYLEWPKYPLKSLPSRMPRSQLKQLWNEDQVLILSGCTNLVEISSSIGRLSQLRELELNSCMSLKSIPSSIGDLKCLYELDFSGCSKLSSLPDAICNLKSLIELKVSKCVNLNGLPENLGNLGSLKRLYADESGITKLPSSMNQLKQLIQLDCSKCRNLVGIPSSIGCLSLLRELELNSCMSLKSIPGSIGELKCLYELDFSGCSKLASLPDAICNLKSLIFFDVSGCVNLNGMPENMGNLESLKRLHANESGITKLPSSLNQLRQIEGLACSRCTNLVEIPDSICDLKSLISINVSGCVNLSGLPENLGNLKSLGMLIADESGITKLPSSINQLGKLTMLKCSGCKGLILPPLTGLTNLRCLFLNNCEMLELPDSLGSLTSLEKITLHGNDFESIPESIKQLSKLLVLDLRDCKRLRGCLVYLLSVQVNCYGARLLIAGSEVPQRMRYRNNSGSSLSFSLGQHDLLGLSFCGVLDPKIHPSRVYTNIGCMVLFIGESGCSRHEKLYWLYKHWDCQMKFQSENVFLWGSSIFLDPDDCFKKALFQFFAVHYDDNGAEMITSREMIVKCGVHPIFKHKKRKNQDGGKRKKQPPPSQRLKDTQELNKENAEDEPSVSEI</sequence>
<evidence type="ECO:0000256" key="1">
    <source>
        <dbReference type="ARBA" id="ARBA00022614"/>
    </source>
</evidence>
<evidence type="ECO:0000256" key="4">
    <source>
        <dbReference type="SAM" id="MobiDB-lite"/>
    </source>
</evidence>
<name>A0ABQ9L1Z7_HEVBR</name>
<dbReference type="InterPro" id="IPR055414">
    <property type="entry name" value="LRR_R13L4/SHOC2-like"/>
</dbReference>
<evidence type="ECO:0000313" key="7">
    <source>
        <dbReference type="Proteomes" id="UP001174677"/>
    </source>
</evidence>
<dbReference type="Gene3D" id="3.40.50.300">
    <property type="entry name" value="P-loop containing nucleotide triphosphate hydrolases"/>
    <property type="match status" value="1"/>
</dbReference>
<evidence type="ECO:0000259" key="5">
    <source>
        <dbReference type="PROSITE" id="PS50104"/>
    </source>
</evidence>
<dbReference type="SMART" id="SM00255">
    <property type="entry name" value="TIR"/>
    <property type="match status" value="1"/>
</dbReference>
<feature type="compositionally biased region" description="Acidic residues" evidence="4">
    <location>
        <begin position="1191"/>
        <end position="1200"/>
    </location>
</feature>
<dbReference type="Pfam" id="PF23598">
    <property type="entry name" value="LRR_14"/>
    <property type="match status" value="2"/>
</dbReference>
<dbReference type="SUPFAM" id="SSF52200">
    <property type="entry name" value="Toll/Interleukin receptor TIR domain"/>
    <property type="match status" value="1"/>
</dbReference>
<dbReference type="Gene3D" id="3.80.10.10">
    <property type="entry name" value="Ribonuclease Inhibitor"/>
    <property type="match status" value="3"/>
</dbReference>
<feature type="compositionally biased region" description="Basic and acidic residues" evidence="4">
    <location>
        <begin position="1179"/>
        <end position="1190"/>
    </location>
</feature>
<reference evidence="6" key="1">
    <citation type="journal article" date="2023" name="Plant Biotechnol. J.">
        <title>Chromosome-level wild Hevea brasiliensis genome provides new tools for genomic-assisted breeding and valuable loci to elevate rubber yield.</title>
        <authorList>
            <person name="Cheng H."/>
            <person name="Song X."/>
            <person name="Hu Y."/>
            <person name="Wu T."/>
            <person name="Yang Q."/>
            <person name="An Z."/>
            <person name="Feng S."/>
            <person name="Deng Z."/>
            <person name="Wu W."/>
            <person name="Zeng X."/>
            <person name="Tu M."/>
            <person name="Wang X."/>
            <person name="Huang H."/>
        </authorList>
    </citation>
    <scope>NUCLEOTIDE SEQUENCE</scope>
    <source>
        <strain evidence="6">MT/VB/25A 57/8</strain>
    </source>
</reference>
<dbReference type="SUPFAM" id="SSF46785">
    <property type="entry name" value="Winged helix' DNA-binding domain"/>
    <property type="match status" value="1"/>
</dbReference>
<dbReference type="PANTHER" id="PTHR11017:SF357">
    <property type="entry name" value="ADP-RIBOSYL CYCLASE_CYCLIC ADP-RIBOSE HYDROLASE"/>
    <property type="match status" value="1"/>
</dbReference>
<dbReference type="Gene3D" id="1.10.8.430">
    <property type="entry name" value="Helical domain of apoptotic protease-activating factors"/>
    <property type="match status" value="1"/>
</dbReference>
<dbReference type="Pfam" id="PF23282">
    <property type="entry name" value="WHD_ROQ1"/>
    <property type="match status" value="1"/>
</dbReference>
<proteinExistence type="predicted"/>
<dbReference type="InterPro" id="IPR044974">
    <property type="entry name" value="Disease_R_plants"/>
</dbReference>
<dbReference type="PANTHER" id="PTHR11017">
    <property type="entry name" value="LEUCINE-RICH REPEAT-CONTAINING PROTEIN"/>
    <property type="match status" value="1"/>
</dbReference>
<feature type="region of interest" description="Disordered" evidence="4">
    <location>
        <begin position="1159"/>
        <end position="1200"/>
    </location>
</feature>
<dbReference type="InterPro" id="IPR036390">
    <property type="entry name" value="WH_DNA-bd_sf"/>
</dbReference>
<dbReference type="InterPro" id="IPR042197">
    <property type="entry name" value="Apaf_helical"/>
</dbReference>
<dbReference type="InterPro" id="IPR027417">
    <property type="entry name" value="P-loop_NTPase"/>
</dbReference>
<evidence type="ECO:0000256" key="2">
    <source>
        <dbReference type="ARBA" id="ARBA00022737"/>
    </source>
</evidence>
<evidence type="ECO:0000256" key="3">
    <source>
        <dbReference type="ARBA" id="ARBA00022821"/>
    </source>
</evidence>
<dbReference type="SUPFAM" id="SSF52058">
    <property type="entry name" value="L domain-like"/>
    <property type="match status" value="1"/>
</dbReference>
<feature type="compositionally biased region" description="Basic residues" evidence="4">
    <location>
        <begin position="1159"/>
        <end position="1173"/>
    </location>
</feature>
<keyword evidence="3" id="KW-0611">Plant defense</keyword>
<dbReference type="Gene3D" id="3.40.50.10140">
    <property type="entry name" value="Toll/interleukin-1 receptor homology (TIR) domain"/>
    <property type="match status" value="1"/>
</dbReference>
<dbReference type="Proteomes" id="UP001174677">
    <property type="component" value="Chromosome 14"/>
</dbReference>
<comment type="caution">
    <text evidence="6">The sequence shown here is derived from an EMBL/GenBank/DDBJ whole genome shotgun (WGS) entry which is preliminary data.</text>
</comment>
<dbReference type="InterPro" id="IPR032675">
    <property type="entry name" value="LRR_dom_sf"/>
</dbReference>
<evidence type="ECO:0000313" key="6">
    <source>
        <dbReference type="EMBL" id="KAJ9158715.1"/>
    </source>
</evidence>
<feature type="domain" description="TIR" evidence="5">
    <location>
        <begin position="17"/>
        <end position="177"/>
    </location>
</feature>
<dbReference type="PRINTS" id="PR00364">
    <property type="entry name" value="DISEASERSIST"/>
</dbReference>
<dbReference type="SUPFAM" id="SSF52047">
    <property type="entry name" value="RNI-like"/>
    <property type="match status" value="1"/>
</dbReference>
<dbReference type="InterPro" id="IPR003591">
    <property type="entry name" value="Leu-rich_rpt_typical-subtyp"/>
</dbReference>
<dbReference type="InterPro" id="IPR058192">
    <property type="entry name" value="WHD_ROQ1-like"/>
</dbReference>
<dbReference type="SUPFAM" id="SSF52540">
    <property type="entry name" value="P-loop containing nucleoside triphosphate hydrolases"/>
    <property type="match status" value="1"/>
</dbReference>
<dbReference type="SMART" id="SM00369">
    <property type="entry name" value="LRR_TYP"/>
    <property type="match status" value="5"/>
</dbReference>
<accession>A0ABQ9L1Z7</accession>
<dbReference type="Pfam" id="PF00931">
    <property type="entry name" value="NB-ARC"/>
    <property type="match status" value="1"/>
</dbReference>
<keyword evidence="2" id="KW-0677">Repeat</keyword>
<gene>
    <name evidence="6" type="ORF">P3X46_024275</name>
</gene>
<dbReference type="PROSITE" id="PS50104">
    <property type="entry name" value="TIR"/>
    <property type="match status" value="1"/>
</dbReference>
<keyword evidence="1" id="KW-0433">Leucine-rich repeat</keyword>
<dbReference type="InterPro" id="IPR035897">
    <property type="entry name" value="Toll_tir_struct_dom_sf"/>
</dbReference>
<protein>
    <recommendedName>
        <fullName evidence="5">TIR domain-containing protein</fullName>
    </recommendedName>
</protein>
<dbReference type="InterPro" id="IPR002182">
    <property type="entry name" value="NB-ARC"/>
</dbReference>
<keyword evidence="7" id="KW-1185">Reference proteome</keyword>
<organism evidence="6 7">
    <name type="scientific">Hevea brasiliensis</name>
    <name type="common">Para rubber tree</name>
    <name type="synonym">Siphonia brasiliensis</name>
    <dbReference type="NCBI Taxonomy" id="3981"/>
    <lineage>
        <taxon>Eukaryota</taxon>
        <taxon>Viridiplantae</taxon>
        <taxon>Streptophyta</taxon>
        <taxon>Embryophyta</taxon>
        <taxon>Tracheophyta</taxon>
        <taxon>Spermatophyta</taxon>
        <taxon>Magnoliopsida</taxon>
        <taxon>eudicotyledons</taxon>
        <taxon>Gunneridae</taxon>
        <taxon>Pentapetalae</taxon>
        <taxon>rosids</taxon>
        <taxon>fabids</taxon>
        <taxon>Malpighiales</taxon>
        <taxon>Euphorbiaceae</taxon>
        <taxon>Crotonoideae</taxon>
        <taxon>Micrandreae</taxon>
        <taxon>Hevea</taxon>
    </lineage>
</organism>
<dbReference type="InterPro" id="IPR000157">
    <property type="entry name" value="TIR_dom"/>
</dbReference>
<dbReference type="EMBL" id="JARPOI010000014">
    <property type="protein sequence ID" value="KAJ9158715.1"/>
    <property type="molecule type" value="Genomic_DNA"/>
</dbReference>
<dbReference type="Pfam" id="PF01582">
    <property type="entry name" value="TIR"/>
    <property type="match status" value="1"/>
</dbReference>